<evidence type="ECO:0000313" key="8">
    <source>
        <dbReference type="Proteomes" id="UP000243937"/>
    </source>
</evidence>
<dbReference type="Pfam" id="PF00291">
    <property type="entry name" value="PALP"/>
    <property type="match status" value="1"/>
</dbReference>
<dbReference type="SUPFAM" id="SSF53686">
    <property type="entry name" value="Tryptophan synthase beta subunit-like PLP-dependent enzymes"/>
    <property type="match status" value="1"/>
</dbReference>
<dbReference type="PANTHER" id="PTHR43780:SF2">
    <property type="entry name" value="1-AMINOCYCLOPROPANE-1-CARBOXYLATE DEAMINASE-RELATED"/>
    <property type="match status" value="1"/>
</dbReference>
<dbReference type="GO" id="GO:0019148">
    <property type="term" value="F:D-cysteine desulfhydrase activity"/>
    <property type="evidence" value="ECO:0007669"/>
    <property type="project" value="TreeGrafter"/>
</dbReference>
<reference evidence="7 8" key="1">
    <citation type="journal article" date="2014" name="Int. J. Syst. Evol. Microbiol.">
        <title>Oceanisphaera profunda sp. nov., a marine bacterium isolated from deep-sea sediment, and emended description of the genus Oceanisphaera.</title>
        <authorList>
            <person name="Xu Z."/>
            <person name="Zhang X.Y."/>
            <person name="Su H.N."/>
            <person name="Yu Z.C."/>
            <person name="Liu C."/>
            <person name="Li H."/>
            <person name="Chen X.L."/>
            <person name="Song X.Y."/>
            <person name="Xie B.B."/>
            <person name="Qin Q.L."/>
            <person name="Zhou B.C."/>
            <person name="Shi M."/>
            <person name="Huang Y."/>
            <person name="Zhang Y.Z."/>
        </authorList>
    </citation>
    <scope>NUCLEOTIDE SEQUENCE [LARGE SCALE GENOMIC DNA]</scope>
    <source>
        <strain evidence="7 8">SM1222</strain>
    </source>
</reference>
<proteinExistence type="inferred from homology"/>
<protein>
    <submittedName>
        <fullName evidence="7">1-aminocyclopropane-1-carboxylate deaminase</fullName>
    </submittedName>
</protein>
<comment type="cofactor">
    <cofactor evidence="1">
        <name>pyridoxal 5'-phosphate</name>
        <dbReference type="ChEBI" id="CHEBI:597326"/>
    </cofactor>
</comment>
<dbReference type="AlphaFoldDB" id="A0A1Y0D5L6"/>
<dbReference type="InterPro" id="IPR001926">
    <property type="entry name" value="TrpB-like_PALP"/>
</dbReference>
<dbReference type="InterPro" id="IPR027278">
    <property type="entry name" value="ACCD_DCysDesulf"/>
</dbReference>
<dbReference type="KEGG" id="opf:CBP31_09545"/>
<name>A0A1Y0D5L6_9GAMM</name>
<dbReference type="OrthoDB" id="9801249at2"/>
<evidence type="ECO:0000256" key="5">
    <source>
        <dbReference type="PIRSR" id="PIRSR006278-2"/>
    </source>
</evidence>
<dbReference type="InterPro" id="IPR036052">
    <property type="entry name" value="TrpB-like_PALP_sf"/>
</dbReference>
<evidence type="ECO:0000256" key="2">
    <source>
        <dbReference type="ARBA" id="ARBA00008639"/>
    </source>
</evidence>
<evidence type="ECO:0000259" key="6">
    <source>
        <dbReference type="Pfam" id="PF00291"/>
    </source>
</evidence>
<dbReference type="Proteomes" id="UP000243937">
    <property type="component" value="Chromosome"/>
</dbReference>
<keyword evidence="8" id="KW-1185">Reference proteome</keyword>
<dbReference type="EMBL" id="CP021377">
    <property type="protein sequence ID" value="ART82838.1"/>
    <property type="molecule type" value="Genomic_DNA"/>
</dbReference>
<dbReference type="PIRSF" id="PIRSF006278">
    <property type="entry name" value="ACCD_DCysDesulf"/>
    <property type="match status" value="1"/>
</dbReference>
<gene>
    <name evidence="7" type="ORF">CBP31_09545</name>
</gene>
<evidence type="ECO:0000256" key="3">
    <source>
        <dbReference type="ARBA" id="ARBA00022898"/>
    </source>
</evidence>
<sequence>MASLSSWQQLYSPATPSPLQPLAHPLLSQHQIKLWVKRDDRLHAAISGNKWRKLKYPLHHAIESQAKGLLSFGGAYSNHLHALAAIGQQLALPTLAIVRGEASSQHNPTLTDARRWGMSLKFVDRQQYRLRQDSNWLAELSAQYPGYYLIPEGGSCAQALPGVAELWPELAAQLTSSSAWPLPNASLPSTIDQLILPVASGGTLAGLISSRPAASKLTGYAVLKGASWLKEEVCALYPAAAQDNGWQLRLDHHGGGYAKSSIEDSAAIARLSEQLALPLEPIYSGKALLGLFRDIAAGYYPIHSQLVFLHTGGLQGARGDERGGLNSKP</sequence>
<feature type="modified residue" description="N6-(pyridoxal phosphate)lysine" evidence="5">
    <location>
        <position position="50"/>
    </location>
</feature>
<evidence type="ECO:0000256" key="4">
    <source>
        <dbReference type="PIRSR" id="PIRSR006278-1"/>
    </source>
</evidence>
<dbReference type="RefSeq" id="WP_087036731.1">
    <property type="nucleotide sequence ID" value="NZ_CP021377.1"/>
</dbReference>
<feature type="active site" description="Nucleophile" evidence="4">
    <location>
        <position position="77"/>
    </location>
</feature>
<accession>A0A1Y0D5L6</accession>
<comment type="similarity">
    <text evidence="2">Belongs to the ACC deaminase/D-cysteine desulfhydrase family.</text>
</comment>
<organism evidence="7 8">
    <name type="scientific">Oceanisphaera profunda</name>
    <dbReference type="NCBI Taxonomy" id="1416627"/>
    <lineage>
        <taxon>Bacteria</taxon>
        <taxon>Pseudomonadati</taxon>
        <taxon>Pseudomonadota</taxon>
        <taxon>Gammaproteobacteria</taxon>
        <taxon>Aeromonadales</taxon>
        <taxon>Aeromonadaceae</taxon>
        <taxon>Oceanisphaera</taxon>
    </lineage>
</organism>
<keyword evidence="3 5" id="KW-0663">Pyridoxal phosphate</keyword>
<evidence type="ECO:0000256" key="1">
    <source>
        <dbReference type="ARBA" id="ARBA00001933"/>
    </source>
</evidence>
<evidence type="ECO:0000313" key="7">
    <source>
        <dbReference type="EMBL" id="ART82838.1"/>
    </source>
</evidence>
<dbReference type="PANTHER" id="PTHR43780">
    <property type="entry name" value="1-AMINOCYCLOPROPANE-1-CARBOXYLATE DEAMINASE-RELATED"/>
    <property type="match status" value="1"/>
</dbReference>
<feature type="domain" description="Tryptophan synthase beta chain-like PALP" evidence="6">
    <location>
        <begin position="16"/>
        <end position="312"/>
    </location>
</feature>
<dbReference type="Gene3D" id="3.40.50.1100">
    <property type="match status" value="2"/>
</dbReference>